<comment type="subcellular location">
    <subcellularLocation>
        <location evidence="1">Cell membrane</location>
        <topology evidence="1">Multi-pass membrane protein</topology>
    </subcellularLocation>
</comment>
<protein>
    <submittedName>
        <fullName evidence="10">CydC</fullName>
    </submittedName>
</protein>
<dbReference type="InterPro" id="IPR003593">
    <property type="entry name" value="AAA+_ATPase"/>
</dbReference>
<dbReference type="PANTHER" id="PTHR24221">
    <property type="entry name" value="ATP-BINDING CASSETTE SUB-FAMILY B"/>
    <property type="match status" value="1"/>
</dbReference>
<dbReference type="PROSITE" id="PS50893">
    <property type="entry name" value="ABC_TRANSPORTER_2"/>
    <property type="match status" value="1"/>
</dbReference>
<dbReference type="GO" id="GO:0005524">
    <property type="term" value="F:ATP binding"/>
    <property type="evidence" value="ECO:0007669"/>
    <property type="project" value="UniProtKB-KW"/>
</dbReference>
<evidence type="ECO:0000313" key="10">
    <source>
        <dbReference type="EMBL" id="CQR59122.1"/>
    </source>
</evidence>
<evidence type="ECO:0000256" key="6">
    <source>
        <dbReference type="ARBA" id="ARBA00023136"/>
    </source>
</evidence>
<evidence type="ECO:0000313" key="11">
    <source>
        <dbReference type="Proteomes" id="UP000033163"/>
    </source>
</evidence>
<evidence type="ECO:0000259" key="9">
    <source>
        <dbReference type="PROSITE" id="PS50929"/>
    </source>
</evidence>
<dbReference type="InterPro" id="IPR039421">
    <property type="entry name" value="Type_1_exporter"/>
</dbReference>
<dbReference type="SUPFAM" id="SSF90123">
    <property type="entry name" value="ABC transporter transmembrane region"/>
    <property type="match status" value="1"/>
</dbReference>
<feature type="domain" description="ABC transporter" evidence="8">
    <location>
        <begin position="350"/>
        <end position="583"/>
    </location>
</feature>
<evidence type="ECO:0000256" key="1">
    <source>
        <dbReference type="ARBA" id="ARBA00004651"/>
    </source>
</evidence>
<dbReference type="InterPro" id="IPR014216">
    <property type="entry name" value="ABC_transptr_CydD"/>
</dbReference>
<dbReference type="PROSITE" id="PS50929">
    <property type="entry name" value="ABC_TM1F"/>
    <property type="match status" value="1"/>
</dbReference>
<dbReference type="SUPFAM" id="SSF52540">
    <property type="entry name" value="P-loop containing nucleoside triphosphate hydrolases"/>
    <property type="match status" value="1"/>
</dbReference>
<keyword evidence="2 7" id="KW-0812">Transmembrane</keyword>
<evidence type="ECO:0000256" key="4">
    <source>
        <dbReference type="ARBA" id="ARBA00022840"/>
    </source>
</evidence>
<dbReference type="Pfam" id="PF00664">
    <property type="entry name" value="ABC_membrane"/>
    <property type="match status" value="1"/>
</dbReference>
<dbReference type="InterPro" id="IPR003439">
    <property type="entry name" value="ABC_transporter-like_ATP-bd"/>
</dbReference>
<name>A0A0E4HG04_9BACL</name>
<evidence type="ECO:0000256" key="7">
    <source>
        <dbReference type="SAM" id="Phobius"/>
    </source>
</evidence>
<evidence type="ECO:0000256" key="2">
    <source>
        <dbReference type="ARBA" id="ARBA00022692"/>
    </source>
</evidence>
<dbReference type="Proteomes" id="UP000033163">
    <property type="component" value="Chromosome I"/>
</dbReference>
<evidence type="ECO:0000256" key="3">
    <source>
        <dbReference type="ARBA" id="ARBA00022741"/>
    </source>
</evidence>
<feature type="domain" description="ABC transmembrane type-1" evidence="9">
    <location>
        <begin position="16"/>
        <end position="298"/>
    </location>
</feature>
<dbReference type="AlphaFoldDB" id="A0A0E4HG04"/>
<feature type="transmembrane region" description="Helical" evidence="7">
    <location>
        <begin position="235"/>
        <end position="260"/>
    </location>
</feature>
<dbReference type="InterPro" id="IPR027417">
    <property type="entry name" value="P-loop_NTPase"/>
</dbReference>
<dbReference type="Gene3D" id="1.20.1560.10">
    <property type="entry name" value="ABC transporter type 1, transmembrane domain"/>
    <property type="match status" value="1"/>
</dbReference>
<dbReference type="GO" id="GO:0005886">
    <property type="term" value="C:plasma membrane"/>
    <property type="evidence" value="ECO:0007669"/>
    <property type="project" value="UniProtKB-SubCell"/>
</dbReference>
<dbReference type="InterPro" id="IPR011527">
    <property type="entry name" value="ABC1_TM_dom"/>
</dbReference>
<sequence>MDKNLLGYKGVKPVFLIVGFLTLVQSLSILLLAKSLAEVVSALFAGEPLKEQGAKLLLFLLAFLVRHASAMLMSRVSYRFAEATGSSMRRQMMDKLFQLGPRLAGNRGTGDLVTLVLEGVTKFRTYLELIIPRMVGMAVTPALLLVYVYTQDTSSGVILTLTMPIIIVFMILIGMTARKQMDRQLKSYRTLSNHFVDSLRGLETLKFLGRSRSHSGSIAAVSDRYRSATMRTLRVAFLSSFAMDFFTMLSVASVAVSLGLRLVNEQMTLVTGLTILILAPEYFLPVRLVGADFHATLDGKEAGEAMKSMIDRETVEAKLLDAAGDAAAATDTAKVKAAVFTWQKDSVLALHQVGIKYEADGIASLSGVDLEFRGNAKIGIIGESGAGKSTLVDILGGFLHPTSGTIEVNGNRVTALTDEEWRRQTSYIPQRPYIFSGTLADNVRFYYPEATTEAVAGVVAAAGLSKLVAALPDGLDERIGGGGRSLSGGQEQRVALARALLSSRPVMLLDEPTAHLDIETEYELKETMLPLFEGKLVFLATHRLHWMIDMDLIVVMQQGQVAEVGTHQELVARKGAYYELIQSQLEGIH</sequence>
<keyword evidence="5 7" id="KW-1133">Transmembrane helix</keyword>
<feature type="transmembrane region" description="Helical" evidence="7">
    <location>
        <begin position="53"/>
        <end position="73"/>
    </location>
</feature>
<dbReference type="NCBIfam" id="TIGR02857">
    <property type="entry name" value="CydD"/>
    <property type="match status" value="1"/>
</dbReference>
<proteinExistence type="predicted"/>
<keyword evidence="3" id="KW-0547">Nucleotide-binding</keyword>
<dbReference type="FunFam" id="3.40.50.300:FF:001542">
    <property type="entry name" value="Thiol reductant ABC exporter subunit CydD"/>
    <property type="match status" value="1"/>
</dbReference>
<dbReference type="Gene3D" id="3.40.50.300">
    <property type="entry name" value="P-loop containing nucleotide triphosphate hydrolases"/>
    <property type="match status" value="1"/>
</dbReference>
<gene>
    <name evidence="10" type="ORF">PRIO_6775</name>
</gene>
<reference evidence="11" key="1">
    <citation type="submission" date="2015-03" db="EMBL/GenBank/DDBJ databases">
        <authorList>
            <person name="Wibberg D."/>
        </authorList>
    </citation>
    <scope>NUCLEOTIDE SEQUENCE [LARGE SCALE GENOMIC DNA]</scope>
</reference>
<dbReference type="GO" id="GO:0140359">
    <property type="term" value="F:ABC-type transporter activity"/>
    <property type="evidence" value="ECO:0007669"/>
    <property type="project" value="InterPro"/>
</dbReference>
<dbReference type="GO" id="GO:0042883">
    <property type="term" value="P:cysteine transport"/>
    <property type="evidence" value="ECO:0007669"/>
    <property type="project" value="InterPro"/>
</dbReference>
<dbReference type="CDD" id="cd18584">
    <property type="entry name" value="ABC_6TM_AarD_CydD"/>
    <property type="match status" value="1"/>
</dbReference>
<accession>A0A0E4HG04</accession>
<dbReference type="PANTHER" id="PTHR24221:SF614">
    <property type="entry name" value="GLUTATHIONE_L-CYSTEINE TRANSPORT SYSTEM ATP-BINDING_PERMEASE PROTEIN CYDC"/>
    <property type="match status" value="1"/>
</dbReference>
<dbReference type="Pfam" id="PF00005">
    <property type="entry name" value="ABC_tran"/>
    <property type="match status" value="1"/>
</dbReference>
<evidence type="ECO:0000259" key="8">
    <source>
        <dbReference type="PROSITE" id="PS50893"/>
    </source>
</evidence>
<feature type="transmembrane region" description="Helical" evidence="7">
    <location>
        <begin position="130"/>
        <end position="150"/>
    </location>
</feature>
<dbReference type="STRING" id="483937.AMQ84_06985"/>
<dbReference type="GO" id="GO:0016887">
    <property type="term" value="F:ATP hydrolysis activity"/>
    <property type="evidence" value="ECO:0007669"/>
    <property type="project" value="InterPro"/>
</dbReference>
<evidence type="ECO:0000256" key="5">
    <source>
        <dbReference type="ARBA" id="ARBA00022989"/>
    </source>
</evidence>
<dbReference type="EMBL" id="LN831776">
    <property type="protein sequence ID" value="CQR59122.1"/>
    <property type="molecule type" value="Genomic_DNA"/>
</dbReference>
<dbReference type="GO" id="GO:0034040">
    <property type="term" value="F:ATPase-coupled lipid transmembrane transporter activity"/>
    <property type="evidence" value="ECO:0007669"/>
    <property type="project" value="TreeGrafter"/>
</dbReference>
<dbReference type="HOGENOM" id="CLU_000604_84_9_9"/>
<feature type="transmembrane region" description="Helical" evidence="7">
    <location>
        <begin position="156"/>
        <end position="177"/>
    </location>
</feature>
<dbReference type="CDD" id="cd03228">
    <property type="entry name" value="ABCC_MRP_Like"/>
    <property type="match status" value="1"/>
</dbReference>
<dbReference type="PATRIC" id="fig|1073571.4.peg.7244"/>
<organism evidence="10 11">
    <name type="scientific">Paenibacillus riograndensis SBR5</name>
    <dbReference type="NCBI Taxonomy" id="1073571"/>
    <lineage>
        <taxon>Bacteria</taxon>
        <taxon>Bacillati</taxon>
        <taxon>Bacillota</taxon>
        <taxon>Bacilli</taxon>
        <taxon>Bacillales</taxon>
        <taxon>Paenibacillaceae</taxon>
        <taxon>Paenibacillus</taxon>
        <taxon>Paenibacillus sonchi group</taxon>
    </lineage>
</organism>
<keyword evidence="4" id="KW-0067">ATP-binding</keyword>
<keyword evidence="6 7" id="KW-0472">Membrane</keyword>
<dbReference type="InterPro" id="IPR036640">
    <property type="entry name" value="ABC1_TM_sf"/>
</dbReference>
<dbReference type="SMART" id="SM00382">
    <property type="entry name" value="AAA"/>
    <property type="match status" value="1"/>
</dbReference>
<dbReference type="RefSeq" id="WP_020425959.1">
    <property type="nucleotide sequence ID" value="NZ_AGBD01000051.1"/>
</dbReference>
<dbReference type="KEGG" id="pri:PRIO_6775"/>